<evidence type="ECO:0000259" key="6">
    <source>
        <dbReference type="PROSITE" id="PS51034"/>
    </source>
</evidence>
<proteinExistence type="predicted"/>
<evidence type="ECO:0000256" key="5">
    <source>
        <dbReference type="SAM" id="SignalP"/>
    </source>
</evidence>
<accession>A0A8C7Y1V5</accession>
<evidence type="ECO:0000256" key="3">
    <source>
        <dbReference type="SAM" id="MobiDB-lite"/>
    </source>
</evidence>
<dbReference type="SMART" id="SM00241">
    <property type="entry name" value="ZP"/>
    <property type="match status" value="1"/>
</dbReference>
<name>A0A8C7Y1V5_9TELE</name>
<dbReference type="PANTHER" id="PTHR14002:SF59">
    <property type="entry name" value="CUB AND ZONA PELLUCIDA-LIKE DOMAIN-CONTAINING PROTEIN 1-RELATED"/>
    <property type="match status" value="1"/>
</dbReference>
<dbReference type="Gene3D" id="2.60.40.3210">
    <property type="entry name" value="Zona pellucida, ZP-N domain"/>
    <property type="match status" value="1"/>
</dbReference>
<dbReference type="PANTHER" id="PTHR14002">
    <property type="entry name" value="ENDOGLIN/TGF-BETA RECEPTOR TYPE III"/>
    <property type="match status" value="1"/>
</dbReference>
<feature type="region of interest" description="Disordered" evidence="3">
    <location>
        <begin position="278"/>
        <end position="372"/>
    </location>
</feature>
<dbReference type="GeneTree" id="ENSGT00940000163723"/>
<dbReference type="InterPro" id="IPR001507">
    <property type="entry name" value="ZP_dom"/>
</dbReference>
<keyword evidence="4" id="KW-0472">Membrane</keyword>
<dbReference type="Ensembl" id="ENSOSIT00000023230.1">
    <property type="protein sequence ID" value="ENSOSIP00000022002.1"/>
    <property type="gene ID" value="ENSOSIG00000011597.1"/>
</dbReference>
<reference evidence="7" key="1">
    <citation type="submission" date="2025-08" db="UniProtKB">
        <authorList>
            <consortium name="Ensembl"/>
        </authorList>
    </citation>
    <scope>IDENTIFICATION</scope>
</reference>
<dbReference type="InterPro" id="IPR042235">
    <property type="entry name" value="ZP-C_dom"/>
</dbReference>
<protein>
    <recommendedName>
        <fullName evidence="6">ZP domain-containing protein</fullName>
    </recommendedName>
</protein>
<evidence type="ECO:0000256" key="2">
    <source>
        <dbReference type="ARBA" id="ARBA00023157"/>
    </source>
</evidence>
<dbReference type="PROSITE" id="PS51034">
    <property type="entry name" value="ZP_2"/>
    <property type="match status" value="1"/>
</dbReference>
<evidence type="ECO:0000256" key="1">
    <source>
        <dbReference type="ARBA" id="ARBA00022729"/>
    </source>
</evidence>
<feature type="signal peptide" evidence="5">
    <location>
        <begin position="1"/>
        <end position="20"/>
    </location>
</feature>
<organism evidence="7 8">
    <name type="scientific">Oryzias sinensis</name>
    <name type="common">Chinese medaka</name>
    <dbReference type="NCBI Taxonomy" id="183150"/>
    <lineage>
        <taxon>Eukaryota</taxon>
        <taxon>Metazoa</taxon>
        <taxon>Chordata</taxon>
        <taxon>Craniata</taxon>
        <taxon>Vertebrata</taxon>
        <taxon>Euteleostomi</taxon>
        <taxon>Actinopterygii</taxon>
        <taxon>Neopterygii</taxon>
        <taxon>Teleostei</taxon>
        <taxon>Neoteleostei</taxon>
        <taxon>Acanthomorphata</taxon>
        <taxon>Ovalentaria</taxon>
        <taxon>Atherinomorphae</taxon>
        <taxon>Beloniformes</taxon>
        <taxon>Adrianichthyidae</taxon>
        <taxon>Oryziinae</taxon>
        <taxon>Oryzias</taxon>
    </lineage>
</organism>
<dbReference type="InterPro" id="IPR055356">
    <property type="entry name" value="ZP-N"/>
</dbReference>
<evidence type="ECO:0000313" key="7">
    <source>
        <dbReference type="Ensembl" id="ENSOSIP00000022002.1"/>
    </source>
</evidence>
<keyword evidence="1 5" id="KW-0732">Signal</keyword>
<dbReference type="InterPro" id="IPR055355">
    <property type="entry name" value="ZP-C"/>
</dbReference>
<keyword evidence="4" id="KW-0812">Transmembrane</keyword>
<sequence length="857" mass="95454">MTSMVLLLLQTLLLLPLVSASHHFGGTVGFSYKGTNPDGSFKVSFRNKATYDGCQYTHYWSCSRGNCGSTNEGQKTVIDSSSNAPIYNSQWCETETVETRTVGSDKPFELSDQSCCWVATRNGVNNWRLNTLVDLGRRSDTGKPNNSPDTGVLPFMRVPENCPRSYKPMAFDPDGDRVRCRYGNYNDRECDRCDQPSGFHLDEDSCTLHYQQGSADPRVYGFEMVVEDYSRQHIDLFYSDGSKAHKHPLLARRKRSVWVEISTPSLQNQSEPITLLQSPTSAASRWMWPTSTTPPPTTRPTTRPTTTSPTTTTTQTTSPTTRPTTQTTTSPTTTTRPTTTSPTTTTTQTTRSTTRQSTTTAGTPPYTNTPPLSKLPLQFSLLVDPAVPSCEEGVYLPTFVHPTPEDGARIKAEVNKEVEIKVKAEATHSVMQDLIMSGPSNISMHRSTHNEFVIRWTPMADDLGEHYPICFAVESATGSAISSFQTASYNHVHATPVSQSGIYQTEMRCVLVDVGKEQIKANVVCGESSMRVEIPKDSLNGLSEDHLELSDPTNTVCSLTTHSNSSHVIADFPLNACGTQIEEDDDNLFFNNEFTTVDDPSQLITRKHLMEISFYCQYAKKSNMTVGFTAHRKNVTVWERGFGTFTYQFEFYPDSQYQAMIDPNSYPLEYELGSKIYMEIEASSSLNNTEMFVESCRASPYDNPNYHSTYAIIDNGCTVDPTVQIHPPSNQKQFRFSVEAFKFIGLHDQVYISCSVMVCEAGNPNTRCSQGCMNSSSSNHHHHIHKREATVQSRPHFISQGPLRLHSDNSASAINLNLNLVFIAGCLLATVGMICGVVVFKTKMSKVRYQPLPTYEN</sequence>
<dbReference type="Pfam" id="PF23344">
    <property type="entry name" value="ZP-N"/>
    <property type="match status" value="1"/>
</dbReference>
<evidence type="ECO:0000313" key="8">
    <source>
        <dbReference type="Proteomes" id="UP000694383"/>
    </source>
</evidence>
<evidence type="ECO:0000256" key="4">
    <source>
        <dbReference type="SAM" id="Phobius"/>
    </source>
</evidence>
<feature type="transmembrane region" description="Helical" evidence="4">
    <location>
        <begin position="820"/>
        <end position="840"/>
    </location>
</feature>
<dbReference type="Proteomes" id="UP000694383">
    <property type="component" value="Unplaced"/>
</dbReference>
<feature type="domain" description="ZP" evidence="6">
    <location>
        <begin position="524"/>
        <end position="775"/>
    </location>
</feature>
<dbReference type="Pfam" id="PF00100">
    <property type="entry name" value="Zona_pellucida"/>
    <property type="match status" value="1"/>
</dbReference>
<dbReference type="AlphaFoldDB" id="A0A8C7Y1V5"/>
<dbReference type="Gene3D" id="2.60.40.4100">
    <property type="entry name" value="Zona pellucida, ZP-C domain"/>
    <property type="match status" value="1"/>
</dbReference>
<keyword evidence="8" id="KW-1185">Reference proteome</keyword>
<feature type="chain" id="PRO_5034220851" description="ZP domain-containing protein" evidence="5">
    <location>
        <begin position="21"/>
        <end position="857"/>
    </location>
</feature>
<dbReference type="FunFam" id="2.60.40.3210:FF:000013">
    <property type="entry name" value="Uncharacterized protein"/>
    <property type="match status" value="1"/>
</dbReference>
<keyword evidence="4" id="KW-1133">Transmembrane helix</keyword>
<reference evidence="7" key="2">
    <citation type="submission" date="2025-09" db="UniProtKB">
        <authorList>
            <consortium name="Ensembl"/>
        </authorList>
    </citation>
    <scope>IDENTIFICATION</scope>
</reference>
<keyword evidence="2" id="KW-1015">Disulfide bond</keyword>
<feature type="compositionally biased region" description="Low complexity" evidence="3">
    <location>
        <begin position="299"/>
        <end position="371"/>
    </location>
</feature>